<keyword evidence="2" id="KW-1185">Reference proteome</keyword>
<comment type="caution">
    <text evidence="1">The sequence shown here is derived from an EMBL/GenBank/DDBJ whole genome shotgun (WGS) entry which is preliminary data.</text>
</comment>
<name>A0A5C7EWX0_9PROT</name>
<protein>
    <submittedName>
        <fullName evidence="1">Uncharacterized protein</fullName>
    </submittedName>
</protein>
<dbReference type="AlphaFoldDB" id="A0A5C7EWX0"/>
<evidence type="ECO:0000313" key="2">
    <source>
        <dbReference type="Proteomes" id="UP000321201"/>
    </source>
</evidence>
<accession>A0A5C7EWX0</accession>
<dbReference type="RefSeq" id="WP_147799944.1">
    <property type="nucleotide sequence ID" value="NZ_VPFL01000012.1"/>
</dbReference>
<proteinExistence type="predicted"/>
<sequence>MRDAIDRALSSGRSEFWTFASDGEGYAVIVHEVCDSLAARLAVPYMRDEYMERSREAIRPFDLDAAKSDLAGDDLPF</sequence>
<dbReference type="EMBL" id="VPFL01000012">
    <property type="protein sequence ID" value="TXF11545.1"/>
    <property type="molecule type" value="Genomic_DNA"/>
</dbReference>
<organism evidence="1 2">
    <name type="scientific">Pelomicrobium methylotrophicum</name>
    <dbReference type="NCBI Taxonomy" id="2602750"/>
    <lineage>
        <taxon>Bacteria</taxon>
        <taxon>Pseudomonadati</taxon>
        <taxon>Pseudomonadota</taxon>
        <taxon>Hydrogenophilia</taxon>
        <taxon>Hydrogenophilia incertae sedis</taxon>
        <taxon>Pelomicrobium</taxon>
    </lineage>
</organism>
<dbReference type="Proteomes" id="UP000321201">
    <property type="component" value="Unassembled WGS sequence"/>
</dbReference>
<reference evidence="1 2" key="1">
    <citation type="submission" date="2019-08" db="EMBL/GenBank/DDBJ databases">
        <title>Pelomicrobium methylotrophicum gen. nov., sp. nov. a moderately thermophilic, facultatively anaerobic, lithoautotrophic and methylotrophic bacterium isolated from a terrestrial mud volcano.</title>
        <authorList>
            <person name="Slobodkina G.B."/>
            <person name="Merkel A.Y."/>
            <person name="Slobodkin A.I."/>
        </authorList>
    </citation>
    <scope>NUCLEOTIDE SEQUENCE [LARGE SCALE GENOMIC DNA]</scope>
    <source>
        <strain evidence="1 2">SM250</strain>
    </source>
</reference>
<gene>
    <name evidence="1" type="ORF">FR698_09380</name>
</gene>
<evidence type="ECO:0000313" key="1">
    <source>
        <dbReference type="EMBL" id="TXF11545.1"/>
    </source>
</evidence>
<dbReference type="InParanoid" id="A0A5C7EWX0"/>